<protein>
    <submittedName>
        <fullName evidence="4">Zn-dependent hydrolase</fullName>
    </submittedName>
</protein>
<evidence type="ECO:0000256" key="1">
    <source>
        <dbReference type="ARBA" id="ARBA00022723"/>
    </source>
</evidence>
<keyword evidence="1" id="KW-0479">Metal-binding</keyword>
<dbReference type="PANTHER" id="PTHR23422">
    <property type="entry name" value="DIPEPTIDYL PEPTIDASE III-RELATED"/>
    <property type="match status" value="1"/>
</dbReference>
<dbReference type="Gene3D" id="3.30.540.30">
    <property type="match status" value="1"/>
</dbReference>
<feature type="chain" id="PRO_5047224882" evidence="3">
    <location>
        <begin position="19"/>
        <end position="562"/>
    </location>
</feature>
<sequence>MRLSLLAAAVATTLALTACDTTSPDQSETQTSKPNAALVASSTERFDIYADFTLTSDLSHLSANQHKMLALLIDAATIMDELYWLQAYGDKSTLLSQIPDAKTRRFADINYGPWDRLAGDASFIKGIGEKPLGAQFYPADMTKAEYESWRTSNKIMLETTRDMELYSVMERDAQGQLLITPYSKKFAPQLKQAATLLREAAALADNAEFKNYLEIRATALETDDYQPSDMAWMDMKSNPIELVIGAIETYEDLLFGYRAAYEAYVLIKDQSWSDKLSRYAAFLPELQQGLPVADAYKQETPGTDADLNAYDVIYYAGHSNAGSKTIAINLPNDEQVQLEKGTRRLQLKNAMQAKFDKILVPIAQQLIAQDQQSHITFDAFFGNTMFHEVAHGLGIKNTVNDKGLVRTALKEMASSMEEGKADVLGLYMISELFKRNQIEEGELMDNYVTFLAGIFRSVRFGASSAHGKANMVRFNYFKDAGAFSTDADGRYRVDFDKMTVAINDLSNLLLTLQGNGDYQGVVKLMDEKGMMGADLQAELDKLTAANIPVDITFIQGKSVLGL</sequence>
<dbReference type="EMBL" id="JBHSCX010000020">
    <property type="protein sequence ID" value="MFC4363317.1"/>
    <property type="molecule type" value="Genomic_DNA"/>
</dbReference>
<dbReference type="Proteomes" id="UP001595840">
    <property type="component" value="Unassembled WGS sequence"/>
</dbReference>
<proteinExistence type="predicted"/>
<keyword evidence="3" id="KW-0732">Signal</keyword>
<feature type="signal peptide" evidence="3">
    <location>
        <begin position="1"/>
        <end position="18"/>
    </location>
</feature>
<dbReference type="GO" id="GO:0016787">
    <property type="term" value="F:hydrolase activity"/>
    <property type="evidence" value="ECO:0007669"/>
    <property type="project" value="UniProtKB-KW"/>
</dbReference>
<evidence type="ECO:0000313" key="5">
    <source>
        <dbReference type="Proteomes" id="UP001595840"/>
    </source>
</evidence>
<dbReference type="PROSITE" id="PS51257">
    <property type="entry name" value="PROKAR_LIPOPROTEIN"/>
    <property type="match status" value="1"/>
</dbReference>
<keyword evidence="5" id="KW-1185">Reference proteome</keyword>
<dbReference type="RefSeq" id="WP_290261037.1">
    <property type="nucleotide sequence ID" value="NZ_JAUFQG010000004.1"/>
</dbReference>
<organism evidence="4 5">
    <name type="scientific">Simiduia curdlanivorans</name>
    <dbReference type="NCBI Taxonomy" id="1492769"/>
    <lineage>
        <taxon>Bacteria</taxon>
        <taxon>Pseudomonadati</taxon>
        <taxon>Pseudomonadota</taxon>
        <taxon>Gammaproteobacteria</taxon>
        <taxon>Cellvibrionales</taxon>
        <taxon>Cellvibrionaceae</taxon>
        <taxon>Simiduia</taxon>
    </lineage>
</organism>
<comment type="caution">
    <text evidence="4">The sequence shown here is derived from an EMBL/GenBank/DDBJ whole genome shotgun (WGS) entry which is preliminary data.</text>
</comment>
<reference evidence="5" key="1">
    <citation type="journal article" date="2019" name="Int. J. Syst. Evol. Microbiol.">
        <title>The Global Catalogue of Microorganisms (GCM) 10K type strain sequencing project: providing services to taxonomists for standard genome sequencing and annotation.</title>
        <authorList>
            <consortium name="The Broad Institute Genomics Platform"/>
            <consortium name="The Broad Institute Genome Sequencing Center for Infectious Disease"/>
            <person name="Wu L."/>
            <person name="Ma J."/>
        </authorList>
    </citation>
    <scope>NUCLEOTIDE SEQUENCE [LARGE SCALE GENOMIC DNA]</scope>
    <source>
        <strain evidence="5">CECT 8570</strain>
    </source>
</reference>
<dbReference type="PANTHER" id="PTHR23422:SF9">
    <property type="entry name" value="ZN-DEPENDENT HYDROLASE"/>
    <property type="match status" value="1"/>
</dbReference>
<dbReference type="Pfam" id="PF03571">
    <property type="entry name" value="Peptidase_M49"/>
    <property type="match status" value="1"/>
</dbReference>
<evidence type="ECO:0000313" key="4">
    <source>
        <dbReference type="EMBL" id="MFC4363317.1"/>
    </source>
</evidence>
<gene>
    <name evidence="4" type="ORF">ACFOX3_13460</name>
</gene>
<dbReference type="InterPro" id="IPR039461">
    <property type="entry name" value="Peptidase_M49"/>
</dbReference>
<keyword evidence="2 4" id="KW-0378">Hydrolase</keyword>
<accession>A0ABV8V869</accession>
<evidence type="ECO:0000256" key="2">
    <source>
        <dbReference type="ARBA" id="ARBA00022801"/>
    </source>
</evidence>
<evidence type="ECO:0000256" key="3">
    <source>
        <dbReference type="SAM" id="SignalP"/>
    </source>
</evidence>
<name>A0ABV8V869_9GAMM</name>